<keyword evidence="5 12" id="KW-0378">Hydrolase</keyword>
<evidence type="ECO:0000256" key="1">
    <source>
        <dbReference type="ARBA" id="ARBA00022515"/>
    </source>
</evidence>
<protein>
    <recommendedName>
        <fullName evidence="12">Replication restart protein PriA</fullName>
    </recommendedName>
    <alternativeName>
        <fullName evidence="12">ATP-dependent DNA helicase PriA</fullName>
        <ecNumber evidence="12">5.6.2.4</ecNumber>
    </alternativeName>
    <alternativeName>
        <fullName evidence="12">DNA 3'-5' helicase PriA</fullName>
    </alternativeName>
</protein>
<dbReference type="Pfam" id="PF18319">
    <property type="entry name" value="Zn_ribbon_PriA"/>
    <property type="match status" value="1"/>
</dbReference>
<feature type="binding site" evidence="12">
    <location>
        <position position="509"/>
    </location>
    <ligand>
        <name>Zn(2+)</name>
        <dbReference type="ChEBI" id="CHEBI:29105"/>
        <label>1</label>
    </ligand>
</feature>
<evidence type="ECO:0000256" key="8">
    <source>
        <dbReference type="ARBA" id="ARBA00022840"/>
    </source>
</evidence>
<keyword evidence="3 12" id="KW-0479">Metal-binding</keyword>
<dbReference type="InterPro" id="IPR011545">
    <property type="entry name" value="DEAD/DEAH_box_helicase_dom"/>
</dbReference>
<feature type="domain" description="Helicase ATP-binding" evidence="13">
    <location>
        <begin position="278"/>
        <end position="444"/>
    </location>
</feature>
<dbReference type="NCBIfam" id="NF004066">
    <property type="entry name" value="PRK05580.1-3"/>
    <property type="match status" value="1"/>
</dbReference>
<evidence type="ECO:0000256" key="9">
    <source>
        <dbReference type="ARBA" id="ARBA00023125"/>
    </source>
</evidence>
<feature type="binding site" evidence="12">
    <location>
        <position position="549"/>
    </location>
    <ligand>
        <name>Zn(2+)</name>
        <dbReference type="ChEBI" id="CHEBI:29105"/>
        <label>1</label>
    </ligand>
</feature>
<evidence type="ECO:0000259" key="14">
    <source>
        <dbReference type="PROSITE" id="PS51194"/>
    </source>
</evidence>
<dbReference type="Pfam" id="PF17764">
    <property type="entry name" value="PriA_3primeBD"/>
    <property type="match status" value="1"/>
</dbReference>
<dbReference type="InterPro" id="IPR041222">
    <property type="entry name" value="PriA_3primeBD"/>
</dbReference>
<dbReference type="Proteomes" id="UP000430692">
    <property type="component" value="Unassembled WGS sequence"/>
</dbReference>
<comment type="catalytic activity">
    <reaction evidence="11 12">
        <text>ATP + H2O = ADP + phosphate + H(+)</text>
        <dbReference type="Rhea" id="RHEA:13065"/>
        <dbReference type="ChEBI" id="CHEBI:15377"/>
        <dbReference type="ChEBI" id="CHEBI:15378"/>
        <dbReference type="ChEBI" id="CHEBI:30616"/>
        <dbReference type="ChEBI" id="CHEBI:43474"/>
        <dbReference type="ChEBI" id="CHEBI:456216"/>
        <dbReference type="EC" id="5.6.2.4"/>
    </reaction>
</comment>
<evidence type="ECO:0000313" key="16">
    <source>
        <dbReference type="Proteomes" id="UP000430692"/>
    </source>
</evidence>
<dbReference type="InterPro" id="IPR001650">
    <property type="entry name" value="Helicase_C-like"/>
</dbReference>
<keyword evidence="1 12" id="KW-0639">Primosome</keyword>
<comment type="cofactor">
    <cofactor evidence="12">
        <name>Zn(2+)</name>
        <dbReference type="ChEBI" id="CHEBI:29105"/>
    </cofactor>
    <text evidence="12">Binds 2 zinc ions per subunit.</text>
</comment>
<gene>
    <name evidence="12 15" type="primary">priA</name>
    <name evidence="15" type="ORF">GSM42_06180</name>
</gene>
<dbReference type="InterPro" id="IPR027417">
    <property type="entry name" value="P-loop_NTPase"/>
</dbReference>
<dbReference type="InterPro" id="IPR042115">
    <property type="entry name" value="PriA_3primeBD_sf"/>
</dbReference>
<dbReference type="GO" id="GO:0043138">
    <property type="term" value="F:3'-5' DNA helicase activity"/>
    <property type="evidence" value="ECO:0007669"/>
    <property type="project" value="UniProtKB-EC"/>
</dbReference>
<evidence type="ECO:0000313" key="15">
    <source>
        <dbReference type="EMBL" id="MXQ53326.1"/>
    </source>
</evidence>
<keyword evidence="7 12" id="KW-0862">Zinc</keyword>
<dbReference type="PROSITE" id="PS51194">
    <property type="entry name" value="HELICASE_CTER"/>
    <property type="match status" value="1"/>
</dbReference>
<comment type="similarity">
    <text evidence="12">Belongs to the helicase family. PriA subfamily.</text>
</comment>
<dbReference type="GO" id="GO:1990077">
    <property type="term" value="C:primosome complex"/>
    <property type="evidence" value="ECO:0007669"/>
    <property type="project" value="UniProtKB-UniRule"/>
</dbReference>
<dbReference type="SMART" id="SM00487">
    <property type="entry name" value="DEXDc"/>
    <property type="match status" value="1"/>
</dbReference>
<keyword evidence="10 12" id="KW-0413">Isomerase</keyword>
<dbReference type="Pfam" id="PF00271">
    <property type="entry name" value="Helicase_C"/>
    <property type="match status" value="1"/>
</dbReference>
<evidence type="ECO:0000256" key="11">
    <source>
        <dbReference type="ARBA" id="ARBA00048988"/>
    </source>
</evidence>
<evidence type="ECO:0000256" key="2">
    <source>
        <dbReference type="ARBA" id="ARBA00022705"/>
    </source>
</evidence>
<dbReference type="RefSeq" id="WP_160800677.1">
    <property type="nucleotide sequence ID" value="NZ_WUUL01000003.1"/>
</dbReference>
<keyword evidence="16" id="KW-1185">Reference proteome</keyword>
<dbReference type="GO" id="GO:0006302">
    <property type="term" value="P:double-strand break repair"/>
    <property type="evidence" value="ECO:0007669"/>
    <property type="project" value="InterPro"/>
</dbReference>
<comment type="function">
    <text evidence="12">Initiates the restart of stalled replication forks, which reloads the replicative helicase on sites other than the origin of replication. Recognizes and binds to abandoned replication forks and remodels them to uncover a helicase loading site. Promotes assembly of the primosome at these replication forks.</text>
</comment>
<dbReference type="GO" id="GO:0003677">
    <property type="term" value="F:DNA binding"/>
    <property type="evidence" value="ECO:0007669"/>
    <property type="project" value="UniProtKB-UniRule"/>
</dbReference>
<dbReference type="GO" id="GO:0008270">
    <property type="term" value="F:zinc ion binding"/>
    <property type="evidence" value="ECO:0007669"/>
    <property type="project" value="UniProtKB-UniRule"/>
</dbReference>
<dbReference type="GO" id="GO:0016787">
    <property type="term" value="F:hydrolase activity"/>
    <property type="evidence" value="ECO:0007669"/>
    <property type="project" value="UniProtKB-KW"/>
</dbReference>
<dbReference type="HAMAP" id="MF_00983">
    <property type="entry name" value="PriA"/>
    <property type="match status" value="1"/>
</dbReference>
<sequence>MIQVAKVVVDVPSKGTDRPFDYLVPEELIGEVQLGSRVEVPFGPRKILGYVVGISLSSSAQKLKNILDVKDILPPLTQELLQLGQAMAEEYFCHTITAFQSMIPAVLKGKYQKKIHLGSKAIPFDGAAEGLQQLLEKKSSCSYEEAEQLVGRAVLRKLIQNQSVLVEEHVGDRVTKERISWVRLIDQVDIRMIPARAKKQHEVMQYLLNDLKEIPLPTLLAATGANRQTVKALEERGMVRIEEREQYRDPYRNASFVPSVPLALTEEQQKAYETITKPIKEEHYETILLHGVTGSGKTEIYLQSIEEVLNKEKEAIVLVPEISLTPQMVDRFKGRFGDKVAVLHSRLSAGERYDEWRKIRRGEVQVAIGARSAIFAPFTNLGLIIIDEEHESSYKQEESPRYHAREIARWRAQFHQAAVVLGSATPSLESYFHARTNVYSWVTLQERVQGRPFPTIKTVDMREELKSGNRTMFSKDLTTSIQETISRGEQVVLFLNRRGYATFVLCRSCGEVANCEHCDIALTYHHTNRTVRCHYCGYTENVPTSCPNCQSEHIRHFGTGTQKVEEELGKHFPGIRVIRMDMDTTSKKGSHERLLRSFGEGEADILLGTQMIAKGLDFPKVTLVGVIAADSMLHLPDFRSVERTYQLLTQVSGRAGRHEQPGKVIIQTYQEDHYSIQMVANHESETFYRKELLLRKQHHYPPFCGLFTITISHTDRVLAMKRAVEIANLLKGNNGYEVLGPVAPSVSKIKDRYRIQVMVKYTHDFEVIREIQSKWRTIEEWPKDKELRIQIDRDGEIGVSANVHTQHREISRSHS</sequence>
<dbReference type="SMART" id="SM00490">
    <property type="entry name" value="HELICc"/>
    <property type="match status" value="1"/>
</dbReference>
<dbReference type="GO" id="GO:0006269">
    <property type="term" value="P:DNA replication, synthesis of primer"/>
    <property type="evidence" value="ECO:0007669"/>
    <property type="project" value="UniProtKB-KW"/>
</dbReference>
<keyword evidence="6 12" id="KW-0347">Helicase</keyword>
<dbReference type="GO" id="GO:0005524">
    <property type="term" value="F:ATP binding"/>
    <property type="evidence" value="ECO:0007669"/>
    <property type="project" value="UniProtKB-UniRule"/>
</dbReference>
<dbReference type="GO" id="GO:0006310">
    <property type="term" value="P:DNA recombination"/>
    <property type="evidence" value="ECO:0007669"/>
    <property type="project" value="InterPro"/>
</dbReference>
<evidence type="ECO:0000256" key="3">
    <source>
        <dbReference type="ARBA" id="ARBA00022723"/>
    </source>
</evidence>
<feature type="binding site" evidence="12">
    <location>
        <position position="536"/>
    </location>
    <ligand>
        <name>Zn(2+)</name>
        <dbReference type="ChEBI" id="CHEBI:29105"/>
        <label>2</label>
    </ligand>
</feature>
<evidence type="ECO:0000256" key="7">
    <source>
        <dbReference type="ARBA" id="ARBA00022833"/>
    </source>
</evidence>
<evidence type="ECO:0000256" key="10">
    <source>
        <dbReference type="ARBA" id="ARBA00023235"/>
    </source>
</evidence>
<dbReference type="PANTHER" id="PTHR30580:SF0">
    <property type="entry name" value="PRIMOSOMAL PROTEIN N"/>
    <property type="match status" value="1"/>
</dbReference>
<proteinExistence type="inferred from homology"/>
<dbReference type="Pfam" id="PF18074">
    <property type="entry name" value="PriA_C"/>
    <property type="match status" value="1"/>
</dbReference>
<comment type="catalytic activity">
    <reaction evidence="12">
        <text>Couples ATP hydrolysis with the unwinding of duplex DNA by translocating in the 3'-5' direction.</text>
        <dbReference type="EC" id="5.6.2.4"/>
    </reaction>
</comment>
<reference evidence="15 16" key="1">
    <citation type="submission" date="2019-12" db="EMBL/GenBank/DDBJ databases">
        <title>Whole-genome analyses of novel actinobacteria.</title>
        <authorList>
            <person name="Sahin N."/>
            <person name="Saygin H."/>
        </authorList>
    </citation>
    <scope>NUCLEOTIDE SEQUENCE [LARGE SCALE GENOMIC DNA]</scope>
    <source>
        <strain evidence="15 16">KC615</strain>
    </source>
</reference>
<dbReference type="InterPro" id="IPR041236">
    <property type="entry name" value="PriA_C"/>
</dbReference>
<dbReference type="PANTHER" id="PTHR30580">
    <property type="entry name" value="PRIMOSOMAL PROTEIN N"/>
    <property type="match status" value="1"/>
</dbReference>
<dbReference type="NCBIfam" id="TIGR00595">
    <property type="entry name" value="priA"/>
    <property type="match status" value="1"/>
</dbReference>
<evidence type="ECO:0000256" key="4">
    <source>
        <dbReference type="ARBA" id="ARBA00022741"/>
    </source>
</evidence>
<feature type="binding site" evidence="12">
    <location>
        <position position="515"/>
    </location>
    <ligand>
        <name>Zn(2+)</name>
        <dbReference type="ChEBI" id="CHEBI:29105"/>
        <label>2</label>
    </ligand>
</feature>
<dbReference type="AlphaFoldDB" id="A0A6I4VU31"/>
<feature type="binding site" evidence="12">
    <location>
        <position position="546"/>
    </location>
    <ligand>
        <name>Zn(2+)</name>
        <dbReference type="ChEBI" id="CHEBI:29105"/>
        <label>1</label>
    </ligand>
</feature>
<dbReference type="FunFam" id="3.40.50.300:FF:000489">
    <property type="entry name" value="Primosome assembly protein PriA"/>
    <property type="match status" value="1"/>
</dbReference>
<evidence type="ECO:0000259" key="13">
    <source>
        <dbReference type="PROSITE" id="PS51192"/>
    </source>
</evidence>
<evidence type="ECO:0000256" key="5">
    <source>
        <dbReference type="ARBA" id="ARBA00022801"/>
    </source>
</evidence>
<organism evidence="15 16">
    <name type="scientific">Shimazuella alba</name>
    <dbReference type="NCBI Taxonomy" id="2690964"/>
    <lineage>
        <taxon>Bacteria</taxon>
        <taxon>Bacillati</taxon>
        <taxon>Bacillota</taxon>
        <taxon>Bacilli</taxon>
        <taxon>Bacillales</taxon>
        <taxon>Thermoactinomycetaceae</taxon>
        <taxon>Shimazuella</taxon>
    </lineage>
</organism>
<feature type="binding site" evidence="12">
    <location>
        <position position="533"/>
    </location>
    <ligand>
        <name>Zn(2+)</name>
        <dbReference type="ChEBI" id="CHEBI:29105"/>
        <label>2</label>
    </ligand>
</feature>
<feature type="domain" description="Helicase C-terminal" evidence="14">
    <location>
        <begin position="541"/>
        <end position="695"/>
    </location>
</feature>
<dbReference type="PROSITE" id="PS51192">
    <property type="entry name" value="HELICASE_ATP_BIND_1"/>
    <property type="match status" value="1"/>
</dbReference>
<dbReference type="EC" id="5.6.2.4" evidence="12"/>
<dbReference type="CDD" id="cd17929">
    <property type="entry name" value="DEXHc_priA"/>
    <property type="match status" value="1"/>
</dbReference>
<dbReference type="InterPro" id="IPR040498">
    <property type="entry name" value="PriA_CRR"/>
</dbReference>
<evidence type="ECO:0000256" key="6">
    <source>
        <dbReference type="ARBA" id="ARBA00022806"/>
    </source>
</evidence>
<keyword evidence="4 12" id="KW-0547">Nucleotide-binding</keyword>
<keyword evidence="8 12" id="KW-0067">ATP-binding</keyword>
<keyword evidence="2 12" id="KW-0235">DNA replication</keyword>
<dbReference type="InterPro" id="IPR014001">
    <property type="entry name" value="Helicase_ATP-bd"/>
</dbReference>
<dbReference type="EMBL" id="WUUL01000003">
    <property type="protein sequence ID" value="MXQ53326.1"/>
    <property type="molecule type" value="Genomic_DNA"/>
</dbReference>
<dbReference type="Gene3D" id="3.40.1440.60">
    <property type="entry name" value="PriA, 3(prime) DNA-binding domain"/>
    <property type="match status" value="1"/>
</dbReference>
<dbReference type="Pfam" id="PF00270">
    <property type="entry name" value="DEAD"/>
    <property type="match status" value="1"/>
</dbReference>
<feature type="binding site" evidence="12">
    <location>
        <position position="506"/>
    </location>
    <ligand>
        <name>Zn(2+)</name>
        <dbReference type="ChEBI" id="CHEBI:29105"/>
        <label>1</label>
    </ligand>
</feature>
<dbReference type="InterPro" id="IPR005259">
    <property type="entry name" value="PriA"/>
</dbReference>
<dbReference type="SUPFAM" id="SSF52540">
    <property type="entry name" value="P-loop containing nucleoside triphosphate hydrolases"/>
    <property type="match status" value="2"/>
</dbReference>
<feature type="binding site" evidence="12">
    <location>
        <position position="518"/>
    </location>
    <ligand>
        <name>Zn(2+)</name>
        <dbReference type="ChEBI" id="CHEBI:29105"/>
        <label>2</label>
    </ligand>
</feature>
<dbReference type="FunFam" id="3.40.1440.60:FF:000001">
    <property type="entry name" value="Primosomal protein N"/>
    <property type="match status" value="1"/>
</dbReference>
<accession>A0A6I4VU31</accession>
<dbReference type="Gene3D" id="3.40.50.300">
    <property type="entry name" value="P-loop containing nucleotide triphosphate hydrolases"/>
    <property type="match status" value="2"/>
</dbReference>
<name>A0A6I4VU31_9BACL</name>
<comment type="caution">
    <text evidence="15">The sequence shown here is derived from an EMBL/GenBank/DDBJ whole genome shotgun (WGS) entry which is preliminary data.</text>
</comment>
<dbReference type="CDD" id="cd18804">
    <property type="entry name" value="SF2_C_priA"/>
    <property type="match status" value="1"/>
</dbReference>
<evidence type="ECO:0000256" key="12">
    <source>
        <dbReference type="HAMAP-Rule" id="MF_00983"/>
    </source>
</evidence>
<comment type="subunit">
    <text evidence="12">Component of the replication restart primosome.</text>
</comment>
<keyword evidence="9 12" id="KW-0238">DNA-binding</keyword>
<dbReference type="GO" id="GO:0006270">
    <property type="term" value="P:DNA replication initiation"/>
    <property type="evidence" value="ECO:0007669"/>
    <property type="project" value="TreeGrafter"/>
</dbReference>